<protein>
    <submittedName>
        <fullName evidence="2">Uncharacterized protein</fullName>
    </submittedName>
</protein>
<keyword evidence="3" id="KW-1185">Reference proteome</keyword>
<feature type="region of interest" description="Disordered" evidence="1">
    <location>
        <begin position="103"/>
        <end position="164"/>
    </location>
</feature>
<reference evidence="2" key="1">
    <citation type="submission" date="2018-11" db="EMBL/GenBank/DDBJ databases">
        <authorList>
            <consortium name="Pathogen Informatics"/>
        </authorList>
    </citation>
    <scope>NUCLEOTIDE SEQUENCE</scope>
</reference>
<evidence type="ECO:0000313" key="3">
    <source>
        <dbReference type="Proteomes" id="UP000784294"/>
    </source>
</evidence>
<dbReference type="AlphaFoldDB" id="A0A448XJI0"/>
<organism evidence="2 3">
    <name type="scientific">Protopolystoma xenopodis</name>
    <dbReference type="NCBI Taxonomy" id="117903"/>
    <lineage>
        <taxon>Eukaryota</taxon>
        <taxon>Metazoa</taxon>
        <taxon>Spiralia</taxon>
        <taxon>Lophotrochozoa</taxon>
        <taxon>Platyhelminthes</taxon>
        <taxon>Monogenea</taxon>
        <taxon>Polyopisthocotylea</taxon>
        <taxon>Polystomatidea</taxon>
        <taxon>Polystomatidae</taxon>
        <taxon>Protopolystoma</taxon>
    </lineage>
</organism>
<comment type="caution">
    <text evidence="2">The sequence shown here is derived from an EMBL/GenBank/DDBJ whole genome shotgun (WGS) entry which is preliminary data.</text>
</comment>
<accession>A0A448XJI0</accession>
<evidence type="ECO:0000256" key="1">
    <source>
        <dbReference type="SAM" id="MobiDB-lite"/>
    </source>
</evidence>
<dbReference type="EMBL" id="CAAALY010257125">
    <property type="protein sequence ID" value="VEL38176.1"/>
    <property type="molecule type" value="Genomic_DNA"/>
</dbReference>
<dbReference type="Proteomes" id="UP000784294">
    <property type="component" value="Unassembled WGS sequence"/>
</dbReference>
<feature type="compositionally biased region" description="Low complexity" evidence="1">
    <location>
        <begin position="109"/>
        <end position="118"/>
    </location>
</feature>
<proteinExistence type="predicted"/>
<gene>
    <name evidence="2" type="ORF">PXEA_LOCUS31616</name>
</gene>
<sequence>MRLTGASSSSTVVTSWLSSELAAFTSTSQVPLLVSNWSAGVGWKEAEQGGESERVREPTARQETREWLPSRPDKTHSQMSLFFPPHAGNKRRMSLAAPTWLKAPRRDSAAANNASSRRCVVVGQPDSDKVPSSGRRGNRGKATSCPVDARLRTDQRQSMRVCSL</sequence>
<feature type="compositionally biased region" description="Basic and acidic residues" evidence="1">
    <location>
        <begin position="45"/>
        <end position="76"/>
    </location>
</feature>
<feature type="region of interest" description="Disordered" evidence="1">
    <location>
        <begin position="45"/>
        <end position="89"/>
    </location>
</feature>
<evidence type="ECO:0000313" key="2">
    <source>
        <dbReference type="EMBL" id="VEL38176.1"/>
    </source>
</evidence>
<name>A0A448XJI0_9PLAT</name>